<proteinExistence type="predicted"/>
<dbReference type="EMBL" id="AP022588">
    <property type="protein sequence ID" value="BBY31925.1"/>
    <property type="molecule type" value="Genomic_DNA"/>
</dbReference>
<keyword evidence="3" id="KW-1185">Reference proteome</keyword>
<protein>
    <submittedName>
        <fullName evidence="2">Uncharacterized protein</fullName>
    </submittedName>
</protein>
<accession>A0A7I7R046</accession>
<organism evidence="2 3">
    <name type="scientific">Mycolicibacterium sediminis</name>
    <dbReference type="NCBI Taxonomy" id="1286180"/>
    <lineage>
        <taxon>Bacteria</taxon>
        <taxon>Bacillati</taxon>
        <taxon>Actinomycetota</taxon>
        <taxon>Actinomycetes</taxon>
        <taxon>Mycobacteriales</taxon>
        <taxon>Mycobacteriaceae</taxon>
        <taxon>Mycolicibacterium</taxon>
    </lineage>
</organism>
<name>A0A7I7R046_9MYCO</name>
<evidence type="ECO:0000313" key="3">
    <source>
        <dbReference type="Proteomes" id="UP000467193"/>
    </source>
</evidence>
<sequence>MHRSAGRRRVATRDLLHDDGLAWRRRGQRIAGHRRRGHGLRTGGYGADHGADAQGESGQATLAAFVREAALLRVIADEISA</sequence>
<reference evidence="2 3" key="1">
    <citation type="journal article" date="2019" name="Emerg. Microbes Infect.">
        <title>Comprehensive subspecies identification of 175 nontuberculous mycobacteria species based on 7547 genomic profiles.</title>
        <authorList>
            <person name="Matsumoto Y."/>
            <person name="Kinjo T."/>
            <person name="Motooka D."/>
            <person name="Nabeya D."/>
            <person name="Jung N."/>
            <person name="Uechi K."/>
            <person name="Horii T."/>
            <person name="Iida T."/>
            <person name="Fujita J."/>
            <person name="Nakamura S."/>
        </authorList>
    </citation>
    <scope>NUCLEOTIDE SEQUENCE [LARGE SCALE GENOMIC DNA]</scope>
    <source>
        <strain evidence="2 3">JCM 17899</strain>
    </source>
</reference>
<feature type="region of interest" description="Disordered" evidence="1">
    <location>
        <begin position="32"/>
        <end position="54"/>
    </location>
</feature>
<dbReference type="KEGG" id="msei:MSEDJ_60210"/>
<dbReference type="Proteomes" id="UP000467193">
    <property type="component" value="Chromosome"/>
</dbReference>
<dbReference type="AlphaFoldDB" id="A0A7I7R046"/>
<gene>
    <name evidence="2" type="ORF">MSEDJ_60210</name>
</gene>
<evidence type="ECO:0000256" key="1">
    <source>
        <dbReference type="SAM" id="MobiDB-lite"/>
    </source>
</evidence>
<evidence type="ECO:0000313" key="2">
    <source>
        <dbReference type="EMBL" id="BBY31925.1"/>
    </source>
</evidence>